<evidence type="ECO:0000256" key="1">
    <source>
        <dbReference type="SAM" id="SignalP"/>
    </source>
</evidence>
<gene>
    <name evidence="2" type="ORF">DU428_00015</name>
</gene>
<keyword evidence="1" id="KW-0732">Signal</keyword>
<reference evidence="2 3" key="1">
    <citation type="submission" date="2018-07" db="EMBL/GenBank/DDBJ databases">
        <title>Oceanihabitans testaceum sp. nov., isolated from marine sediment.</title>
        <authorList>
            <person name="Li C.-M."/>
        </authorList>
    </citation>
    <scope>NUCLEOTIDE SEQUENCE [LARGE SCALE GENOMIC DNA]</scope>
    <source>
        <strain evidence="2 3">S9-10</strain>
    </source>
</reference>
<protein>
    <submittedName>
        <fullName evidence="2">Ribonuclease HII</fullName>
    </submittedName>
</protein>
<dbReference type="OrthoDB" id="1093345at2"/>
<dbReference type="Proteomes" id="UP000252249">
    <property type="component" value="Unassembled WGS sequence"/>
</dbReference>
<dbReference type="AlphaFoldDB" id="A0A368P4L4"/>
<evidence type="ECO:0000313" key="2">
    <source>
        <dbReference type="EMBL" id="RCU57817.1"/>
    </source>
</evidence>
<dbReference type="PROSITE" id="PS51257">
    <property type="entry name" value="PROKAR_LIPOPROTEIN"/>
    <property type="match status" value="1"/>
</dbReference>
<feature type="chain" id="PRO_5016727717" evidence="1">
    <location>
        <begin position="21"/>
        <end position="810"/>
    </location>
</feature>
<accession>A0A368P4L4</accession>
<dbReference type="InterPro" id="IPR015943">
    <property type="entry name" value="WD40/YVTN_repeat-like_dom_sf"/>
</dbReference>
<keyword evidence="3" id="KW-1185">Reference proteome</keyword>
<dbReference type="Gene3D" id="2.130.10.10">
    <property type="entry name" value="YVTN repeat-like/Quinoprotein amine dehydrogenase"/>
    <property type="match status" value="1"/>
</dbReference>
<organism evidence="2 3">
    <name type="scientific">Oceanihabitans sediminis</name>
    <dbReference type="NCBI Taxonomy" id="1812012"/>
    <lineage>
        <taxon>Bacteria</taxon>
        <taxon>Pseudomonadati</taxon>
        <taxon>Bacteroidota</taxon>
        <taxon>Flavobacteriia</taxon>
        <taxon>Flavobacteriales</taxon>
        <taxon>Flavobacteriaceae</taxon>
        <taxon>Oceanihabitans</taxon>
    </lineage>
</organism>
<dbReference type="SUPFAM" id="SSF50998">
    <property type="entry name" value="Quinoprotein alcohol dehydrogenase-like"/>
    <property type="match status" value="1"/>
</dbReference>
<proteinExistence type="predicted"/>
<name>A0A368P4L4_9FLAO</name>
<dbReference type="EMBL" id="QPIG01000001">
    <property type="protein sequence ID" value="RCU57817.1"/>
    <property type="molecule type" value="Genomic_DNA"/>
</dbReference>
<comment type="caution">
    <text evidence="2">The sequence shown here is derived from an EMBL/GenBank/DDBJ whole genome shotgun (WGS) entry which is preliminary data.</text>
</comment>
<dbReference type="RefSeq" id="WP_072348818.1">
    <property type="nucleotide sequence ID" value="NZ_JAWVXR010000001.1"/>
</dbReference>
<feature type="signal peptide" evidence="1">
    <location>
        <begin position="1"/>
        <end position="20"/>
    </location>
</feature>
<evidence type="ECO:0000313" key="3">
    <source>
        <dbReference type="Proteomes" id="UP000252249"/>
    </source>
</evidence>
<sequence>MKKIWNLLLFLILLSSCNNANKHVNPTDYIPENASVIIPIHNLESLKSNLNNSDFLNELSKSKTYENLSEKLENLKHLNTTNLLLLCFNYDEQNNLHYTIITKQTADLFAVDSLPNIKVESYPFQKISINKTEIEKNITYNTFKDSIFIASSSKHILEKSLTTKNKNEDLKSILRTTDDTKAFSILINNKEQKPAQSIFIKDSIPFKSFTNNTLVDADISQDNFILSGITKATDSTKSLINVFKNSVAKVNKTANIAPSNSDGFMSFTFDDFAVFNKNLKLHRQDSSETSSSLFDNIIEVGVIYEGNNQAVVLNSLDAIATKDALLNEQNLADTYRQIEIFDFSETALFNKTFSPFITSSKANYYVNIDDFFVFANNKETLENIIANYQNKTTYGERDYYQDTTVHLTDASSLLIVTNNPTLENHIQKNLGEEFDIRLDSYKASAFQFVYDNNFAHVNIIIKKNKTRARENSITELYNIKLDADLLINPQLVKNHITNQKEIIVQDIKNNLYMISNKGKVLWKKQLPGAVLGQIQQIDMYKNGRLQLAFATSNKVYVLDRNGKEVAPFPLNFKDAITQPLSVFEYDNNKKYRLLVTQGKNVLMYDAKGKTVKGFKFNSAESAINHQPQHFRIGSKDYLTIKTDNKLYILDRVGKIRVPIKDKYEYSKQAVYLYNDKFTTTTKDGKLVSITTKGSSASQNLNLGNKHHLVTTSRTLVAQTDNKLTIKNKTLELDFGNYDIPKLFYLNNKIYVSVTDLQSQKVYLFDSNAELQNNFPVYGTSAIELDNLDKDRNLEFVTKGESNSVLIYQIN</sequence>
<dbReference type="InterPro" id="IPR011047">
    <property type="entry name" value="Quinoprotein_ADH-like_sf"/>
</dbReference>